<name>A0A4Z0NTH1_9HYPH</name>
<sequence length="188" mass="20170">MTNHVTTCCTVRGPSADVAAFRALMVVDAPLRTAPAAGLMARLRALTRRTAPDPGPAPASAALDFNRILPMPRTLAEGPEQAAWALEHWGTQRNAEYYEETAWSGDGAGGASLAFRLSTAWSFPAPVFEALQRRFPALRIDVVGFEEAWHFAVEGTYGPGATGAAEVEPTAALYTRVYGVPPDPDEER</sequence>
<dbReference type="RefSeq" id="WP_135415079.1">
    <property type="nucleotide sequence ID" value="NZ_SRLB01000008.1"/>
</dbReference>
<reference evidence="1 2" key="1">
    <citation type="submission" date="2019-04" db="EMBL/GenBank/DDBJ databases">
        <authorList>
            <person name="Feng G."/>
            <person name="Zhu H."/>
        </authorList>
    </citation>
    <scope>NUCLEOTIDE SEQUENCE [LARGE SCALE GENOMIC DNA]</scope>
    <source>
        <strain evidence="1 2">6HR-1</strain>
    </source>
</reference>
<dbReference type="OrthoDB" id="7992117at2"/>
<gene>
    <name evidence="1" type="ORF">EU555_13165</name>
</gene>
<dbReference type="EMBL" id="SRLB01000008">
    <property type="protein sequence ID" value="TGD99447.1"/>
    <property type="molecule type" value="Genomic_DNA"/>
</dbReference>
<dbReference type="Proteomes" id="UP000297535">
    <property type="component" value="Unassembled WGS sequence"/>
</dbReference>
<proteinExistence type="predicted"/>
<accession>A0A4Z0NTH1</accession>
<keyword evidence="2" id="KW-1185">Reference proteome</keyword>
<organism evidence="1 2">
    <name type="scientific">Methylobacterium nonmethylotrophicum</name>
    <dbReference type="NCBI Taxonomy" id="1141884"/>
    <lineage>
        <taxon>Bacteria</taxon>
        <taxon>Pseudomonadati</taxon>
        <taxon>Pseudomonadota</taxon>
        <taxon>Alphaproteobacteria</taxon>
        <taxon>Hyphomicrobiales</taxon>
        <taxon>Methylobacteriaceae</taxon>
        <taxon>Methylobacterium</taxon>
    </lineage>
</organism>
<dbReference type="AlphaFoldDB" id="A0A4Z0NTH1"/>
<comment type="caution">
    <text evidence="1">The sequence shown here is derived from an EMBL/GenBank/DDBJ whole genome shotgun (WGS) entry which is preliminary data.</text>
</comment>
<evidence type="ECO:0008006" key="3">
    <source>
        <dbReference type="Google" id="ProtNLM"/>
    </source>
</evidence>
<protein>
    <recommendedName>
        <fullName evidence="3">YubB ferredoxin-like domain-containing protein</fullName>
    </recommendedName>
</protein>
<evidence type="ECO:0000313" key="1">
    <source>
        <dbReference type="EMBL" id="TGD99447.1"/>
    </source>
</evidence>
<evidence type="ECO:0000313" key="2">
    <source>
        <dbReference type="Proteomes" id="UP000297535"/>
    </source>
</evidence>